<reference evidence="6 7" key="1">
    <citation type="submission" date="2016-07" db="EMBL/GenBank/DDBJ databases">
        <title>Caryophanon latum genome sequencing.</title>
        <authorList>
            <person name="Verma A."/>
            <person name="Pal Y."/>
            <person name="Krishnamurthi S."/>
        </authorList>
    </citation>
    <scope>NUCLEOTIDE SEQUENCE [LARGE SCALE GENOMIC DNA]</scope>
    <source>
        <strain evidence="6 7">DSM 14151</strain>
    </source>
</reference>
<name>A0A1C0YJC5_9BACL</name>
<dbReference type="PANTHER" id="PTHR32114">
    <property type="entry name" value="ABC TRANSPORTER ABCH.3"/>
    <property type="match status" value="1"/>
</dbReference>
<feature type="coiled-coil region" evidence="4">
    <location>
        <begin position="228"/>
        <end position="308"/>
    </location>
</feature>
<accession>A0A1C0YJC5</accession>
<sequence length="685" mass="79670">MIFKKLTFKNYKTYYGVQEVDLHIPENVTQDEKRNIILLGGLNGAGKTTFLKAILYILFGKRGITNSTSKTVIEAEYKKLFSNVINNTYFEEGGRDCSASLVLETDAGEEWTLSVKWHVDSFKIISQEEREIAIKKPGSNIPKKMMIQQMDSYNRLIDSVIPFHAVPFVIFDGEEIRTLVEKQNTEEMKDAIKKISGIQSNDQLIEDLYQLKTKLQKDIAKISNSVKVDKLQSELDNVNAELSSTREKSAKYAKLIEEETTQRDALQEARKEKLLHNSKSRETISVKLGSIKANLAAAEKELEQHFQNDMFSIILAKNITKLKSRLQVEKNVREKKLLQQTQLETKLQPYEKFIMQLLETAINPPLTLEQKTQLKENGESVWLKLNNQKQVEIPNLLELHDLNKNDLNYLSSLPITNASKVTNLINTIDRLKSEQEEILLQLQNAPEAADTSIEEEQIRKKTEQIAKYQMFKQSFDKKIRTYLEEKRSLETQLSKNVAVGGNADQLYAEMQYLDRTIKALIKYEEEYTALKTSIIKTEFESMLKKLFRKQDEFGKIEFDTETYSIRLYNDKMREISLHDRSAGEMQMISSAFIWALTRASNLKLPVVIDTPLGRLDSYHRSHLIEHYYRHLGHQVIILSTDTEITRDYIELMEKSSYKQYMLDYNEEKKYTIIRDGYFKFIKENR</sequence>
<evidence type="ECO:0000313" key="7">
    <source>
        <dbReference type="Proteomes" id="UP000093482"/>
    </source>
</evidence>
<dbReference type="RefSeq" id="WP_066465812.1">
    <property type="nucleotide sequence ID" value="NZ_MATO01000056.1"/>
</dbReference>
<comment type="caution">
    <text evidence="6">The sequence shown here is derived from an EMBL/GenBank/DDBJ whole genome shotgun (WGS) entry which is preliminary data.</text>
</comment>
<dbReference type="Gene3D" id="3.40.50.300">
    <property type="entry name" value="P-loop containing nucleotide triphosphate hydrolases"/>
    <property type="match status" value="2"/>
</dbReference>
<evidence type="ECO:0000256" key="3">
    <source>
        <dbReference type="ARBA" id="ARBA00013368"/>
    </source>
</evidence>
<comment type="subunit">
    <text evidence="2">Heterodimer of SbcC and SbcD.</text>
</comment>
<dbReference type="SUPFAM" id="SSF52540">
    <property type="entry name" value="P-loop containing nucleoside triphosphate hydrolases"/>
    <property type="match status" value="1"/>
</dbReference>
<proteinExistence type="inferred from homology"/>
<protein>
    <recommendedName>
        <fullName evidence="3">Nuclease SbcCD subunit C</fullName>
    </recommendedName>
</protein>
<keyword evidence="7" id="KW-1185">Reference proteome</keyword>
<organism evidence="6 7">
    <name type="scientific">Caryophanon latum</name>
    <dbReference type="NCBI Taxonomy" id="33977"/>
    <lineage>
        <taxon>Bacteria</taxon>
        <taxon>Bacillati</taxon>
        <taxon>Bacillota</taxon>
        <taxon>Bacilli</taxon>
        <taxon>Bacillales</taxon>
        <taxon>Caryophanaceae</taxon>
        <taxon>Caryophanon</taxon>
    </lineage>
</organism>
<gene>
    <name evidence="6" type="ORF">A6K76_02655</name>
</gene>
<keyword evidence="4" id="KW-0175">Coiled coil</keyword>
<dbReference type="AlphaFoldDB" id="A0A1C0YJC5"/>
<evidence type="ECO:0000256" key="2">
    <source>
        <dbReference type="ARBA" id="ARBA00011322"/>
    </source>
</evidence>
<dbReference type="InterPro" id="IPR027417">
    <property type="entry name" value="P-loop_NTPase"/>
</dbReference>
<dbReference type="Proteomes" id="UP000093482">
    <property type="component" value="Unassembled WGS sequence"/>
</dbReference>
<comment type="similarity">
    <text evidence="1">Belongs to the SMC family. SbcC subfamily.</text>
</comment>
<dbReference type="InterPro" id="IPR038729">
    <property type="entry name" value="Rad50/SbcC_AAA"/>
</dbReference>
<feature type="domain" description="Rad50/SbcC-type AAA" evidence="5">
    <location>
        <begin position="5"/>
        <end position="302"/>
    </location>
</feature>
<dbReference type="GO" id="GO:0016887">
    <property type="term" value="F:ATP hydrolysis activity"/>
    <property type="evidence" value="ECO:0007669"/>
    <property type="project" value="InterPro"/>
</dbReference>
<dbReference type="Pfam" id="PF13476">
    <property type="entry name" value="AAA_23"/>
    <property type="match status" value="1"/>
</dbReference>
<evidence type="ECO:0000256" key="1">
    <source>
        <dbReference type="ARBA" id="ARBA00006930"/>
    </source>
</evidence>
<dbReference type="OrthoDB" id="9795626at2"/>
<evidence type="ECO:0000256" key="4">
    <source>
        <dbReference type="SAM" id="Coils"/>
    </source>
</evidence>
<evidence type="ECO:0000259" key="5">
    <source>
        <dbReference type="Pfam" id="PF13476"/>
    </source>
</evidence>
<dbReference type="PANTHER" id="PTHR32114:SF2">
    <property type="entry name" value="ABC TRANSPORTER ABCH.3"/>
    <property type="match status" value="1"/>
</dbReference>
<dbReference type="EMBL" id="MATO01000056">
    <property type="protein sequence ID" value="OCS87287.1"/>
    <property type="molecule type" value="Genomic_DNA"/>
</dbReference>
<evidence type="ECO:0000313" key="6">
    <source>
        <dbReference type="EMBL" id="OCS87287.1"/>
    </source>
</evidence>
<dbReference type="InterPro" id="IPR017599">
    <property type="entry name" value="DNA_S_DndD"/>
</dbReference>
<dbReference type="GO" id="GO:0006302">
    <property type="term" value="P:double-strand break repair"/>
    <property type="evidence" value="ECO:0007669"/>
    <property type="project" value="InterPro"/>
</dbReference>
<dbReference type="NCBIfam" id="TIGR03185">
    <property type="entry name" value="DNA_S_dndD"/>
    <property type="match status" value="1"/>
</dbReference>